<feature type="binding site" evidence="7">
    <location>
        <position position="16"/>
    </location>
    <ligand>
        <name>Mg(2+)</name>
        <dbReference type="ChEBI" id="CHEBI:18420"/>
    </ligand>
</feature>
<dbReference type="GO" id="GO:0005524">
    <property type="term" value="F:ATP binding"/>
    <property type="evidence" value="ECO:0007669"/>
    <property type="project" value="UniProtKB-UniRule"/>
</dbReference>
<name>A0A2U2BDI2_9BACT</name>
<keyword evidence="7" id="KW-0963">Cytoplasm</keyword>
<evidence type="ECO:0000256" key="7">
    <source>
        <dbReference type="HAMAP-Rule" id="MF_00109"/>
    </source>
</evidence>
<feature type="binding site" evidence="7">
    <location>
        <begin position="12"/>
        <end position="17"/>
    </location>
    <ligand>
        <name>ATP</name>
        <dbReference type="ChEBI" id="CHEBI:30616"/>
    </ligand>
</feature>
<dbReference type="InterPro" id="IPR027417">
    <property type="entry name" value="P-loop_NTPase"/>
</dbReference>
<dbReference type="PANTHER" id="PTHR21087">
    <property type="entry name" value="SHIKIMATE KINASE"/>
    <property type="match status" value="1"/>
</dbReference>
<comment type="catalytic activity">
    <reaction evidence="7">
        <text>shikimate + ATP = 3-phosphoshikimate + ADP + H(+)</text>
        <dbReference type="Rhea" id="RHEA:13121"/>
        <dbReference type="ChEBI" id="CHEBI:15378"/>
        <dbReference type="ChEBI" id="CHEBI:30616"/>
        <dbReference type="ChEBI" id="CHEBI:36208"/>
        <dbReference type="ChEBI" id="CHEBI:145989"/>
        <dbReference type="ChEBI" id="CHEBI:456216"/>
        <dbReference type="EC" id="2.7.1.71"/>
    </reaction>
</comment>
<dbReference type="GO" id="GO:0009423">
    <property type="term" value="P:chorismate biosynthetic process"/>
    <property type="evidence" value="ECO:0007669"/>
    <property type="project" value="UniProtKB-UniRule"/>
</dbReference>
<proteinExistence type="inferred from homology"/>
<evidence type="ECO:0000256" key="3">
    <source>
        <dbReference type="ARBA" id="ARBA00022741"/>
    </source>
</evidence>
<comment type="function">
    <text evidence="7">Catalyzes the specific phosphorylation of the 3-hydroxyl group of shikimic acid using ATP as a cosubstrate.</text>
</comment>
<dbReference type="PRINTS" id="PR01100">
    <property type="entry name" value="SHIKIMTKNASE"/>
</dbReference>
<dbReference type="InterPro" id="IPR000623">
    <property type="entry name" value="Shikimate_kinase/TSH1"/>
</dbReference>
<dbReference type="Gene3D" id="3.40.50.300">
    <property type="entry name" value="P-loop containing nucleotide triphosphate hydrolases"/>
    <property type="match status" value="1"/>
</dbReference>
<organism evidence="8 9">
    <name type="scientific">Marinilabilia rubra</name>
    <dbReference type="NCBI Taxonomy" id="2162893"/>
    <lineage>
        <taxon>Bacteria</taxon>
        <taxon>Pseudomonadati</taxon>
        <taxon>Bacteroidota</taxon>
        <taxon>Bacteroidia</taxon>
        <taxon>Marinilabiliales</taxon>
        <taxon>Marinilabiliaceae</taxon>
        <taxon>Marinilabilia</taxon>
    </lineage>
</organism>
<evidence type="ECO:0000256" key="5">
    <source>
        <dbReference type="ARBA" id="ARBA00022840"/>
    </source>
</evidence>
<dbReference type="GO" id="GO:0009073">
    <property type="term" value="P:aromatic amino acid family biosynthetic process"/>
    <property type="evidence" value="ECO:0007669"/>
    <property type="project" value="UniProtKB-KW"/>
</dbReference>
<keyword evidence="2 7" id="KW-0808">Transferase</keyword>
<dbReference type="AlphaFoldDB" id="A0A2U2BDI2"/>
<gene>
    <name evidence="7" type="primary">aroK</name>
    <name evidence="8" type="ORF">DDZ16_01130</name>
</gene>
<comment type="cofactor">
    <cofactor evidence="7">
        <name>Mg(2+)</name>
        <dbReference type="ChEBI" id="CHEBI:18420"/>
    </cofactor>
    <text evidence="7">Binds 1 Mg(2+) ion per subunit.</text>
</comment>
<dbReference type="NCBIfam" id="NF010555">
    <property type="entry name" value="PRK13949.1"/>
    <property type="match status" value="1"/>
</dbReference>
<protein>
    <recommendedName>
        <fullName evidence="7">Shikimate kinase</fullName>
        <shortName evidence="7">SK</shortName>
        <ecNumber evidence="7">2.7.1.71</ecNumber>
    </recommendedName>
</protein>
<dbReference type="EMBL" id="QEWP01000001">
    <property type="protein sequence ID" value="PWE01121.1"/>
    <property type="molecule type" value="Genomic_DNA"/>
</dbReference>
<comment type="subunit">
    <text evidence="7">Monomer.</text>
</comment>
<evidence type="ECO:0000256" key="4">
    <source>
        <dbReference type="ARBA" id="ARBA00022777"/>
    </source>
</evidence>
<dbReference type="SUPFAM" id="SSF52540">
    <property type="entry name" value="P-loop containing nucleoside triphosphate hydrolases"/>
    <property type="match status" value="1"/>
</dbReference>
<feature type="binding site" evidence="7">
    <location>
        <position position="58"/>
    </location>
    <ligand>
        <name>substrate</name>
    </ligand>
</feature>
<dbReference type="GO" id="GO:0005829">
    <property type="term" value="C:cytosol"/>
    <property type="evidence" value="ECO:0007669"/>
    <property type="project" value="TreeGrafter"/>
</dbReference>
<keyword evidence="5 7" id="KW-0067">ATP-binding</keyword>
<comment type="caution">
    <text evidence="7">Lacks conserved residue(s) required for the propagation of feature annotation.</text>
</comment>
<keyword evidence="1 7" id="KW-0028">Amino-acid biosynthesis</keyword>
<evidence type="ECO:0000256" key="1">
    <source>
        <dbReference type="ARBA" id="ARBA00022605"/>
    </source>
</evidence>
<dbReference type="InterPro" id="IPR031322">
    <property type="entry name" value="Shikimate/glucono_kinase"/>
</dbReference>
<dbReference type="CDD" id="cd00464">
    <property type="entry name" value="SK"/>
    <property type="match status" value="1"/>
</dbReference>
<comment type="caution">
    <text evidence="8">The sequence shown here is derived from an EMBL/GenBank/DDBJ whole genome shotgun (WGS) entry which is preliminary data.</text>
</comment>
<evidence type="ECO:0000313" key="8">
    <source>
        <dbReference type="EMBL" id="PWE01121.1"/>
    </source>
</evidence>
<dbReference type="GO" id="GO:0004765">
    <property type="term" value="F:shikimate kinase activity"/>
    <property type="evidence" value="ECO:0007669"/>
    <property type="project" value="UniProtKB-UniRule"/>
</dbReference>
<keyword evidence="7" id="KW-0460">Magnesium</keyword>
<dbReference type="Proteomes" id="UP000244956">
    <property type="component" value="Unassembled WGS sequence"/>
</dbReference>
<comment type="subcellular location">
    <subcellularLocation>
        <location evidence="7">Cytoplasm</location>
    </subcellularLocation>
</comment>
<dbReference type="Pfam" id="PF01202">
    <property type="entry name" value="SKI"/>
    <property type="match status" value="1"/>
</dbReference>
<evidence type="ECO:0000313" key="9">
    <source>
        <dbReference type="Proteomes" id="UP000244956"/>
    </source>
</evidence>
<feature type="binding site" evidence="7">
    <location>
        <position position="80"/>
    </location>
    <ligand>
        <name>substrate</name>
    </ligand>
</feature>
<evidence type="ECO:0000256" key="2">
    <source>
        <dbReference type="ARBA" id="ARBA00022679"/>
    </source>
</evidence>
<feature type="binding site" evidence="7">
    <location>
        <position position="119"/>
    </location>
    <ligand>
        <name>ATP</name>
        <dbReference type="ChEBI" id="CHEBI:30616"/>
    </ligand>
</feature>
<dbReference type="UniPathway" id="UPA00053">
    <property type="reaction ID" value="UER00088"/>
</dbReference>
<dbReference type="RefSeq" id="WP_109262576.1">
    <property type="nucleotide sequence ID" value="NZ_QEWP01000001.1"/>
</dbReference>
<dbReference type="EC" id="2.7.1.71" evidence="7"/>
<dbReference type="OrthoDB" id="9800332at2"/>
<comment type="similarity">
    <text evidence="7">Belongs to the shikimate kinase family.</text>
</comment>
<dbReference type="HAMAP" id="MF_00109">
    <property type="entry name" value="Shikimate_kinase"/>
    <property type="match status" value="1"/>
</dbReference>
<dbReference type="GO" id="GO:0008652">
    <property type="term" value="P:amino acid biosynthetic process"/>
    <property type="evidence" value="ECO:0007669"/>
    <property type="project" value="UniProtKB-KW"/>
</dbReference>
<dbReference type="PANTHER" id="PTHR21087:SF16">
    <property type="entry name" value="SHIKIMATE KINASE 1, CHLOROPLASTIC"/>
    <property type="match status" value="1"/>
</dbReference>
<comment type="pathway">
    <text evidence="7">Metabolic intermediate biosynthesis; chorismate biosynthesis; chorismate from D-erythrose 4-phosphate and phosphoenolpyruvate: step 5/7.</text>
</comment>
<keyword evidence="6 7" id="KW-0057">Aromatic amino acid biosynthesis</keyword>
<accession>A0A2U2BDI2</accession>
<sequence>MKQPIYLIGFMGSGKTTFGKLLAKALNYEFIDLDHFIEKEQQATISELFEKYGEEGFRDLEKKAIKSTSHLRNHVIATGGGAPCFFDNMDIMNGLGTTIYLKLEPEALAGRLLPGMSHRPLIAGKSPSELLFFIETKLAERAPFYEKAKLIVDSSGLTPEDTVRIVLKALG</sequence>
<evidence type="ECO:0000256" key="6">
    <source>
        <dbReference type="ARBA" id="ARBA00023141"/>
    </source>
</evidence>
<keyword evidence="7" id="KW-0479">Metal-binding</keyword>
<keyword evidence="4 7" id="KW-0418">Kinase</keyword>
<reference evidence="8 9" key="1">
    <citation type="submission" date="2018-05" db="EMBL/GenBank/DDBJ databases">
        <title>Marinilabilia rubrum sp. nov., isolated from saltern sediment.</title>
        <authorList>
            <person name="Zhang R."/>
        </authorList>
    </citation>
    <scope>NUCLEOTIDE SEQUENCE [LARGE SCALE GENOMIC DNA]</scope>
    <source>
        <strain evidence="8 9">WTE16</strain>
    </source>
</reference>
<feature type="binding site" evidence="7">
    <location>
        <position position="34"/>
    </location>
    <ligand>
        <name>substrate</name>
    </ligand>
</feature>
<feature type="binding site" evidence="7">
    <location>
        <position position="141"/>
    </location>
    <ligand>
        <name>substrate</name>
    </ligand>
</feature>
<dbReference type="GO" id="GO:0000287">
    <property type="term" value="F:magnesium ion binding"/>
    <property type="evidence" value="ECO:0007669"/>
    <property type="project" value="UniProtKB-UniRule"/>
</dbReference>
<keyword evidence="9" id="KW-1185">Reference proteome</keyword>
<keyword evidence="3 7" id="KW-0547">Nucleotide-binding</keyword>